<comment type="caution">
    <text evidence="4">The sequence shown here is derived from an EMBL/GenBank/DDBJ whole genome shotgun (WGS) entry which is preliminary data.</text>
</comment>
<feature type="compositionally biased region" description="Polar residues" evidence="1">
    <location>
        <begin position="32"/>
        <end position="41"/>
    </location>
</feature>
<feature type="chain" id="PRO_5031459164" description="LTD domain-containing protein" evidence="2">
    <location>
        <begin position="28"/>
        <end position="2092"/>
    </location>
</feature>
<dbReference type="PANTHER" id="PTHR43143">
    <property type="entry name" value="METALLOPHOSPHOESTERASE, CALCINEURIN SUPERFAMILY"/>
    <property type="match status" value="1"/>
</dbReference>
<dbReference type="Gene3D" id="2.60.40.2700">
    <property type="match status" value="3"/>
</dbReference>
<feature type="compositionally biased region" description="Low complexity" evidence="1">
    <location>
        <begin position="500"/>
        <end position="538"/>
    </location>
</feature>
<keyword evidence="5" id="KW-1185">Reference proteome</keyword>
<dbReference type="Pfam" id="PF00149">
    <property type="entry name" value="Metallophos"/>
    <property type="match status" value="1"/>
</dbReference>
<dbReference type="PROSITE" id="PS51841">
    <property type="entry name" value="LTD"/>
    <property type="match status" value="3"/>
</dbReference>
<dbReference type="InterPro" id="IPR004843">
    <property type="entry name" value="Calcineurin-like_PHP"/>
</dbReference>
<evidence type="ECO:0000256" key="2">
    <source>
        <dbReference type="SAM" id="SignalP"/>
    </source>
</evidence>
<feature type="compositionally biased region" description="Low complexity" evidence="1">
    <location>
        <begin position="240"/>
        <end position="292"/>
    </location>
</feature>
<dbReference type="InterPro" id="IPR001322">
    <property type="entry name" value="Lamin_tail_dom"/>
</dbReference>
<sequence>MRRSTLSRAVIGTLITLLATGTGGAVAASGSPQPSAPTASEPSAVEAPRLFVSEINGDNAGTGYFEYVELHNPGDEAVDLDAEGIELSYSLSDDDRGGSAPPSSDKALTRGGEGSTIPLPEVETVLPAHGTLVLWFQNSGPAYLAKTDDDFRTHYGLDDDVPLVHLTGQDGFANGGGRSIRVLDGGGTELTRSYVPPRSASVADGAVHFRLPATTGTSAPVWYDGATEPTTMLSPGTVDPEQLAPAPTTPEPTAEPTAEPTQEPTGSSTPSPTTGPSSTPTTTVEPEPTQGGDPTGAPGATRPSAQDLFISEIHPDNGDPANIDDDYEFFEVTNTTDADIDLGRAGIGVSYATTSSPSDTAMADALDLALSDGDPTTPAVPGPLDVVVPAGSSTVFWLDYASGKVDTYARSEADFRGFYGDVPADTDVVRVEGQAGIANGGLRGLGLVDASSPDALSVVSWSYLPGRSPTTPAISTHFRVPPVPSPGSTAGDRHAAVPLADGAPTPGTTTAAQLDADPTTDPTTGPTEGPTETPTETPGGPGVPEQGPPPATDPALDAPLLQVTEVAPDTTNVGSADGYEFIEVYNASDRPVSFADYVVNYLYTDANEVTLNATLWPARPADPVIAPGRTLVLWIKNSQNDALGAADFNAHFGARLTAGVDLVEIHSPGLANGGLRGIQVRTNTGHDVSRAYYHDDADTVSDQPLQYAWGSGTVQTKRGTGTATPGYAAPEQVPAGLVATPDDTTAPRITDLTGSDDAPATDGLALELEVGDDRLVRTVELTLETDQDTASSRYLEFGAPDRYSYEVPAVDLYGKRWVEYSVRTSDGTNTSSLGPVRVQLSPDDQAPLRLNVQDGQYVGATTRLSATASGDTQDTGGTEDLGIAVDGTRVSPTVPTLEAEPLFAFEATSTDAFFRNGVRIGEEVLTIFDEGFYDRVETVSTPVPLRHLTRGEDVTVGIYAGTKAWPRPDLDENNDDFSAMNLRLALPDGRVLRPVRCAGAGEGQEETARACPQPTDRVGFTDASQVYFTATFEVPDDAFDSVAHDWDTTTVTDGAHRVSAILGSDPVRDSVEREVLVDNTAPEVESSIADGSSPRGPFTLDASATDAGAGLPQGGLSATLDGVAVTLPHETSSLELAAGEHTLVLSARDRVGNQTARTITFTTVDEQPSTALVSPDHQSTVPAGDVPLAALVDSAAGDDLTVRFREGHTFTAADAQVEAFGGATGTALATDRPERVALDEQERAEIAGTDGVTHEVSSADALPYQLFTVAVPADAGSDARARLSWTGSANAGAKVLMHVQRAGSGRWQEVARRVTDDAGTFTLEALVPAAEHAVDGEITVLVQHSEGFAGRVQSTREDTPTPYHPGATPRSEYDFTIGWESDTQYYNETQDWNKHQLAINEFLVDQREELDLQYVIHTGDIVNVASEPRQWQNADPAYRLFDEAGLPYGVLAGNHDVGQHDNDYSAFSRWFGEARFAGNPWYGGSHQDNRGHYDLISAGGIDFLMLYMGWAPGDAQLEWMNQVIADHPERKVWINVHEFMLTTGGLGPMPQRIMDEVVAPNPNVFAVSSGHYHDAYTRTDDFDDDGDGEADRTVYSMLFDYQGLAEGGLGYLRLMHFDNQGGRVLVRTYSPSLRDHDSDDPSLDQVHQEFEIPYAAVGISPAVKTLATDSFRADVLTSRDIEVQRDVASGSTARATWRGVPEGEHGWYVETTGPFEGRDLSEVRTFTALAAQGPAEFTEAPTPVLSGTARVGETLTADAGTWAPADPEVRLTYRWSADGEPVAGADAASLALGPDLVGAVVTVTATGAQAGYATTSRTSAPSAPVAEGELVAPVPSVSGEPVVGATLTAVPGAWTPGTRLTYQWAADGEPVAGADGATLEVADGLVGRRLSVAVTGTLEGYASRTRTSASTAPVSRPDVEAGTPRLVGTARVGERLDVDPGTWAPGAALAYQWLRDGEPVPGATGASYRLTGRDVRSDVSVEVTGTLPGHEPSSRTAGPVQVRTGRIEGERPKVRGAVKVGRTVSAVTGRWAPSSVSLRHRWLLDGRVVRGEKGDELRLTRSMRGARLSVRVVVNERGYAKRTLTSRTRRVR</sequence>
<organism evidence="4 5">
    <name type="scientific">Nocardioides marinisabuli</name>
    <dbReference type="NCBI Taxonomy" id="419476"/>
    <lineage>
        <taxon>Bacteria</taxon>
        <taxon>Bacillati</taxon>
        <taxon>Actinomycetota</taxon>
        <taxon>Actinomycetes</taxon>
        <taxon>Propionibacteriales</taxon>
        <taxon>Nocardioidaceae</taxon>
        <taxon>Nocardioides</taxon>
    </lineage>
</organism>
<accession>A0A7Y9F1U1</accession>
<dbReference type="GO" id="GO:0016787">
    <property type="term" value="F:hydrolase activity"/>
    <property type="evidence" value="ECO:0007669"/>
    <property type="project" value="InterPro"/>
</dbReference>
<evidence type="ECO:0000313" key="5">
    <source>
        <dbReference type="Proteomes" id="UP000516957"/>
    </source>
</evidence>
<protein>
    <recommendedName>
        <fullName evidence="3">LTD domain-containing protein</fullName>
    </recommendedName>
</protein>
<dbReference type="PANTHER" id="PTHR43143:SF5">
    <property type="entry name" value="SECRETED PROTEIN"/>
    <property type="match status" value="1"/>
</dbReference>
<dbReference type="InterPro" id="IPR051918">
    <property type="entry name" value="STPP_CPPED1"/>
</dbReference>
<reference evidence="4 5" key="1">
    <citation type="submission" date="2020-07" db="EMBL/GenBank/DDBJ databases">
        <title>Sequencing the genomes of 1000 actinobacteria strains.</title>
        <authorList>
            <person name="Klenk H.-P."/>
        </authorList>
    </citation>
    <scope>NUCLEOTIDE SEQUENCE [LARGE SCALE GENOMIC DNA]</scope>
    <source>
        <strain evidence="4 5">DSM 18965</strain>
    </source>
</reference>
<feature type="region of interest" description="Disordered" evidence="1">
    <location>
        <begin position="216"/>
        <end position="303"/>
    </location>
</feature>
<feature type="region of interest" description="Disordered" evidence="1">
    <location>
        <begin position="24"/>
        <end position="44"/>
    </location>
</feature>
<dbReference type="SUPFAM" id="SSF56300">
    <property type="entry name" value="Metallo-dependent phosphatases"/>
    <property type="match status" value="1"/>
</dbReference>
<feature type="region of interest" description="Disordered" evidence="1">
    <location>
        <begin position="90"/>
        <end position="118"/>
    </location>
</feature>
<feature type="region of interest" description="Disordered" evidence="1">
    <location>
        <begin position="471"/>
        <end position="556"/>
    </location>
</feature>
<keyword evidence="2" id="KW-0732">Signal</keyword>
<dbReference type="EMBL" id="JACCBE010000001">
    <property type="protein sequence ID" value="NYD58064.1"/>
    <property type="molecule type" value="Genomic_DNA"/>
</dbReference>
<dbReference type="Gene3D" id="3.60.21.10">
    <property type="match status" value="1"/>
</dbReference>
<feature type="signal peptide" evidence="2">
    <location>
        <begin position="1"/>
        <end position="27"/>
    </location>
</feature>
<feature type="domain" description="LTD" evidence="3">
    <location>
        <begin position="28"/>
        <end position="198"/>
    </location>
</feature>
<evidence type="ECO:0000259" key="3">
    <source>
        <dbReference type="PROSITE" id="PS51841"/>
    </source>
</evidence>
<evidence type="ECO:0000313" key="4">
    <source>
        <dbReference type="EMBL" id="NYD58064.1"/>
    </source>
</evidence>
<dbReference type="Proteomes" id="UP000516957">
    <property type="component" value="Unassembled WGS sequence"/>
</dbReference>
<dbReference type="InterPro" id="IPR029052">
    <property type="entry name" value="Metallo-depent_PP-like"/>
</dbReference>
<name>A0A7Y9F1U1_9ACTN</name>
<gene>
    <name evidence="4" type="ORF">BKA08_002302</name>
</gene>
<feature type="domain" description="LTD" evidence="3">
    <location>
        <begin position="547"/>
        <end position="690"/>
    </location>
</feature>
<evidence type="ECO:0000256" key="1">
    <source>
        <dbReference type="SAM" id="MobiDB-lite"/>
    </source>
</evidence>
<dbReference type="RefSeq" id="WP_218876318.1">
    <property type="nucleotide sequence ID" value="NZ_JACCBE010000001.1"/>
</dbReference>
<feature type="domain" description="LTD" evidence="3">
    <location>
        <begin position="296"/>
        <end position="467"/>
    </location>
</feature>
<proteinExistence type="predicted"/>